<evidence type="ECO:0000256" key="1">
    <source>
        <dbReference type="SAM" id="MobiDB-lite"/>
    </source>
</evidence>
<dbReference type="InterPro" id="IPR034154">
    <property type="entry name" value="TOPRIM_DnaG/twinkle"/>
</dbReference>
<feature type="compositionally biased region" description="Low complexity" evidence="1">
    <location>
        <begin position="638"/>
        <end position="660"/>
    </location>
</feature>
<gene>
    <name evidence="3" type="ORF">HFQ13_12045</name>
</gene>
<proteinExistence type="predicted"/>
<dbReference type="InterPro" id="IPR027417">
    <property type="entry name" value="P-loop_NTPase"/>
</dbReference>
<sequence>MNDLAELFDAMEARGLQPPRHLEPGKRERFPDGGKTGDKAGWCLLFPDQKGAVFGSWRGGWTESWQAERGAPMTEAERAAFRAMVAKAKQDVEAERRAEYAAAAERAQKAWETAAPAPDDHPYLVAKKIDPDGLRVASDGRLMAPVHGPDGALQTLQYIGPDGGKMFLSGGKMAGGRFAIQTREDGPLVLVEGIATGKSIASAMPDASVAACFSATNLAAVAKDLRAKHPARNIVIAGDDDTRTAGNPGRTKAELAAQEIGAQAVFPPDGGDWNDYRRAHGIEATSAALKAAIAPPKKIFTPIGELLAHPQPVDWLVNGWLEKDTTAALIAEPGRGKSFAALDIACCVALGRDWHGIPTKQAPVLFLAGEGRAAMVRRACAWSIVYDDLSDAPLHLSSGAVTLNDPDALAIMQGEIDAMPEAPGLVIVDTLQRGLSGDENSAETMNGFVAALDTLRQRYGCTCLVIHHPSKATPGEPRGHSALKGAIDTMATLEARDGGVIVLINSKQRGSDTAHPMPFAFRRVQLPPAWNDEDGNPTESAILAHCDLPSAPAKPERGLGDKQRLALSILKRIVAEHERNLLQIGRDATAAKVQLSDWRKAAKDEGLDVRNFSRWASALEDKQLIAIDGVFVSLGNSSHSSSSSFEENEEPPFYSSSSSHAFRREESEEGATSEGEEGKNPFLANDEIIEDVEI</sequence>
<dbReference type="EMBL" id="JAAXYO010000180">
    <property type="protein sequence ID" value="MBU2788922.1"/>
    <property type="molecule type" value="Genomic_DNA"/>
</dbReference>
<protein>
    <submittedName>
        <fullName evidence="3">AAA family ATPase</fullName>
    </submittedName>
</protein>
<comment type="caution">
    <text evidence="3">The sequence shown here is derived from an EMBL/GenBank/DDBJ whole genome shotgun (WGS) entry which is preliminary data.</text>
</comment>
<accession>A0AAE2YRP2</accession>
<dbReference type="Gene3D" id="3.40.50.300">
    <property type="entry name" value="P-loop containing nucleotide triphosphate hydrolases"/>
    <property type="match status" value="1"/>
</dbReference>
<dbReference type="InterPro" id="IPR006171">
    <property type="entry name" value="TOPRIM_dom"/>
</dbReference>
<feature type="region of interest" description="Disordered" evidence="1">
    <location>
        <begin position="10"/>
        <end position="34"/>
    </location>
</feature>
<feature type="compositionally biased region" description="Basic and acidic residues" evidence="1">
    <location>
        <begin position="20"/>
        <end position="34"/>
    </location>
</feature>
<evidence type="ECO:0000259" key="2">
    <source>
        <dbReference type="Pfam" id="PF13362"/>
    </source>
</evidence>
<dbReference type="Pfam" id="PF13481">
    <property type="entry name" value="AAA_25"/>
    <property type="match status" value="1"/>
</dbReference>
<dbReference type="Proteomes" id="UP001197378">
    <property type="component" value="Unassembled WGS sequence"/>
</dbReference>
<reference evidence="3" key="1">
    <citation type="journal article" date="2021" name="ISME J.">
        <title>Genomic evolution of the class Acidithiobacillia: deep-branching Proteobacteria living in extreme acidic conditions.</title>
        <authorList>
            <person name="Moya-Beltran A."/>
            <person name="Beard S."/>
            <person name="Rojas-Villalobos C."/>
            <person name="Issotta F."/>
            <person name="Gallardo Y."/>
            <person name="Ulloa R."/>
            <person name="Giaveno A."/>
            <person name="Degli Esposti M."/>
            <person name="Johnson D.B."/>
            <person name="Quatrini R."/>
        </authorList>
    </citation>
    <scope>NUCLEOTIDE SEQUENCE</scope>
    <source>
        <strain evidence="3">VAN18-1</strain>
    </source>
</reference>
<keyword evidence="4" id="KW-1185">Reference proteome</keyword>
<dbReference type="RefSeq" id="WP_215885775.1">
    <property type="nucleotide sequence ID" value="NZ_JAAXYO010000180.1"/>
</dbReference>
<organism evidence="3 4">
    <name type="scientific">Igneacidithiobacillus copahuensis</name>
    <dbReference type="NCBI Taxonomy" id="2724909"/>
    <lineage>
        <taxon>Bacteria</taxon>
        <taxon>Pseudomonadati</taxon>
        <taxon>Pseudomonadota</taxon>
        <taxon>Acidithiobacillia</taxon>
        <taxon>Acidithiobacillales</taxon>
        <taxon>Acidithiobacillaceae</taxon>
        <taxon>Igneacidithiobacillus</taxon>
    </lineage>
</organism>
<evidence type="ECO:0000313" key="3">
    <source>
        <dbReference type="EMBL" id="MBU2788922.1"/>
    </source>
</evidence>
<name>A0AAE2YRP2_9PROT</name>
<dbReference type="SUPFAM" id="SSF52540">
    <property type="entry name" value="P-loop containing nucleoside triphosphate hydrolases"/>
    <property type="match status" value="1"/>
</dbReference>
<dbReference type="Gene3D" id="3.40.1360.10">
    <property type="match status" value="1"/>
</dbReference>
<dbReference type="Pfam" id="PF13362">
    <property type="entry name" value="Toprim_3"/>
    <property type="match status" value="1"/>
</dbReference>
<dbReference type="CDD" id="cd01029">
    <property type="entry name" value="TOPRIM_primases"/>
    <property type="match status" value="1"/>
</dbReference>
<feature type="region of interest" description="Disordered" evidence="1">
    <location>
        <begin position="638"/>
        <end position="694"/>
    </location>
</feature>
<feature type="domain" description="Toprim" evidence="2">
    <location>
        <begin position="188"/>
        <end position="282"/>
    </location>
</feature>
<dbReference type="AlphaFoldDB" id="A0AAE2YRP2"/>
<evidence type="ECO:0000313" key="4">
    <source>
        <dbReference type="Proteomes" id="UP001197378"/>
    </source>
</evidence>